<organism evidence="4 5">
    <name type="scientific">Bacillus nakamurai</name>
    <dbReference type="NCBI Taxonomy" id="1793963"/>
    <lineage>
        <taxon>Bacteria</taxon>
        <taxon>Bacillati</taxon>
        <taxon>Bacillota</taxon>
        <taxon>Bacilli</taxon>
        <taxon>Bacillales</taxon>
        <taxon>Bacillaceae</taxon>
        <taxon>Bacillus</taxon>
    </lineage>
</organism>
<dbReference type="OrthoDB" id="9801945at2"/>
<dbReference type="InterPro" id="IPR016155">
    <property type="entry name" value="Mopterin_synth/thiamin_S_b"/>
</dbReference>
<dbReference type="NCBIfam" id="TIGR01682">
    <property type="entry name" value="moaD"/>
    <property type="match status" value="1"/>
</dbReference>
<gene>
    <name evidence="4" type="ORF">AXI58_17505</name>
</gene>
<comment type="similarity">
    <text evidence="2">Belongs to the MoaD family.</text>
</comment>
<dbReference type="InterPro" id="IPR003749">
    <property type="entry name" value="ThiS/MoaD-like"/>
</dbReference>
<protein>
    <recommendedName>
        <fullName evidence="3">Molybdopterin synthase sulfur carrier subunit</fullName>
    </recommendedName>
</protein>
<comment type="caution">
    <text evidence="4">The sequence shown here is derived from an EMBL/GenBank/DDBJ whole genome shotgun (WGS) entry which is preliminary data.</text>
</comment>
<dbReference type="PANTHER" id="PTHR33359:SF1">
    <property type="entry name" value="MOLYBDOPTERIN SYNTHASE SULFUR CARRIER SUBUNIT"/>
    <property type="match status" value="1"/>
</dbReference>
<evidence type="ECO:0000313" key="4">
    <source>
        <dbReference type="EMBL" id="KXZ17979.1"/>
    </source>
</evidence>
<sequence>MIKVLLFAGLAEQAKTSVIELDEKQAAISKIKTLLKEQYDLHAIDNAMIAVNEAYVKENITLSTGDTIAFIPPVSGG</sequence>
<reference evidence="5" key="1">
    <citation type="submission" date="2016-02" db="EMBL/GenBank/DDBJ databases">
        <authorList>
            <person name="Dunlap C."/>
        </authorList>
    </citation>
    <scope>NUCLEOTIDE SEQUENCE [LARGE SCALE GENOMIC DNA]</scope>
    <source>
        <strain evidence="5">NRRL B-41092</strain>
    </source>
</reference>
<dbReference type="STRING" id="1793963.AXI58_17505"/>
<proteinExistence type="inferred from homology"/>
<dbReference type="GO" id="GO:0006777">
    <property type="term" value="P:Mo-molybdopterin cofactor biosynthetic process"/>
    <property type="evidence" value="ECO:0007669"/>
    <property type="project" value="InterPro"/>
</dbReference>
<dbReference type="GO" id="GO:1990133">
    <property type="term" value="C:molybdopterin adenylyltransferase complex"/>
    <property type="evidence" value="ECO:0007669"/>
    <property type="project" value="TreeGrafter"/>
</dbReference>
<evidence type="ECO:0000256" key="1">
    <source>
        <dbReference type="ARBA" id="ARBA00022741"/>
    </source>
</evidence>
<dbReference type="InterPro" id="IPR012675">
    <property type="entry name" value="Beta-grasp_dom_sf"/>
</dbReference>
<name>A0A150F644_9BACI</name>
<accession>A0A150F644</accession>
<dbReference type="InterPro" id="IPR044672">
    <property type="entry name" value="MOCS2A"/>
</dbReference>
<dbReference type="AlphaFoldDB" id="A0A150F644"/>
<dbReference type="Proteomes" id="UP000075430">
    <property type="component" value="Unassembled WGS sequence"/>
</dbReference>
<evidence type="ECO:0000256" key="3">
    <source>
        <dbReference type="ARBA" id="ARBA00024247"/>
    </source>
</evidence>
<dbReference type="EMBL" id="LSBA01000018">
    <property type="protein sequence ID" value="KXZ17979.1"/>
    <property type="molecule type" value="Genomic_DNA"/>
</dbReference>
<evidence type="ECO:0000313" key="5">
    <source>
        <dbReference type="Proteomes" id="UP000075430"/>
    </source>
</evidence>
<dbReference type="SUPFAM" id="SSF54285">
    <property type="entry name" value="MoaD/ThiS"/>
    <property type="match status" value="1"/>
</dbReference>
<dbReference type="GO" id="GO:0000166">
    <property type="term" value="F:nucleotide binding"/>
    <property type="evidence" value="ECO:0007669"/>
    <property type="project" value="UniProtKB-KW"/>
</dbReference>
<keyword evidence="5" id="KW-1185">Reference proteome</keyword>
<keyword evidence="1" id="KW-0547">Nucleotide-binding</keyword>
<evidence type="ECO:0000256" key="2">
    <source>
        <dbReference type="ARBA" id="ARBA00024200"/>
    </source>
</evidence>
<dbReference type="Pfam" id="PF02597">
    <property type="entry name" value="ThiS"/>
    <property type="match status" value="1"/>
</dbReference>
<dbReference type="Gene3D" id="3.10.20.30">
    <property type="match status" value="1"/>
</dbReference>
<dbReference type="PANTHER" id="PTHR33359">
    <property type="entry name" value="MOLYBDOPTERIN SYNTHASE SULFUR CARRIER SUBUNIT"/>
    <property type="match status" value="1"/>
</dbReference>
<dbReference type="CDD" id="cd00754">
    <property type="entry name" value="Ubl_MoaD"/>
    <property type="match status" value="1"/>
</dbReference>
<dbReference type="RefSeq" id="WP_061522056.1">
    <property type="nucleotide sequence ID" value="NZ_JAJJBV010000029.1"/>
</dbReference>